<feature type="binding site" evidence="9">
    <location>
        <position position="243"/>
    </location>
    <ligand>
        <name>FAD</name>
        <dbReference type="ChEBI" id="CHEBI:57692"/>
    </ligand>
</feature>
<evidence type="ECO:0000259" key="10">
    <source>
        <dbReference type="Pfam" id="PF01593"/>
    </source>
</evidence>
<reference evidence="11 12" key="1">
    <citation type="submission" date="2019-07" db="EMBL/GenBank/DDBJ databases">
        <title>Genomic Encyclopedia of Archaeal and Bacterial Type Strains, Phase II (KMG-II): from individual species to whole genera.</title>
        <authorList>
            <person name="Goeker M."/>
        </authorList>
    </citation>
    <scope>NUCLEOTIDE SEQUENCE [LARGE SCALE GENOMIC DNA]</scope>
    <source>
        <strain evidence="11 12">ATCC BAA-252</strain>
    </source>
</reference>
<feature type="domain" description="Amine oxidase" evidence="10">
    <location>
        <begin position="54"/>
        <end position="457"/>
    </location>
</feature>
<dbReference type="EMBL" id="VLLF01000005">
    <property type="protein sequence ID" value="TWI87288.1"/>
    <property type="molecule type" value="Genomic_DNA"/>
</dbReference>
<evidence type="ECO:0000313" key="11">
    <source>
        <dbReference type="EMBL" id="TWI87288.1"/>
    </source>
</evidence>
<evidence type="ECO:0000256" key="4">
    <source>
        <dbReference type="ARBA" id="ARBA00012535"/>
    </source>
</evidence>
<dbReference type="SUPFAM" id="SSF54373">
    <property type="entry name" value="FAD-linked reductases, C-terminal domain"/>
    <property type="match status" value="1"/>
</dbReference>
<dbReference type="EC" id="1.13.12.3" evidence="4"/>
<dbReference type="AlphaFoldDB" id="A0A562T261"/>
<name>A0A562T261_9HYPH</name>
<proteinExistence type="inferred from homology"/>
<evidence type="ECO:0000256" key="1">
    <source>
        <dbReference type="ARBA" id="ARBA00001974"/>
    </source>
</evidence>
<feature type="binding site" evidence="9">
    <location>
        <position position="55"/>
    </location>
    <ligand>
        <name>FAD</name>
        <dbReference type="ChEBI" id="CHEBI:57692"/>
    </ligand>
</feature>
<keyword evidence="12" id="KW-1185">Reference proteome</keyword>
<evidence type="ECO:0000256" key="8">
    <source>
        <dbReference type="ARBA" id="ARBA00047321"/>
    </source>
</evidence>
<dbReference type="Pfam" id="PF01593">
    <property type="entry name" value="Amino_oxidase"/>
    <property type="match status" value="1"/>
</dbReference>
<keyword evidence="6" id="KW-0560">Oxidoreductase</keyword>
<dbReference type="PANTHER" id="PTHR10742">
    <property type="entry name" value="FLAVIN MONOAMINE OXIDASE"/>
    <property type="match status" value="1"/>
</dbReference>
<dbReference type="InterPro" id="IPR050281">
    <property type="entry name" value="Flavin_monoamine_oxidase"/>
</dbReference>
<dbReference type="PROSITE" id="PS51318">
    <property type="entry name" value="TAT"/>
    <property type="match status" value="1"/>
</dbReference>
<dbReference type="InterPro" id="IPR036188">
    <property type="entry name" value="FAD/NAD-bd_sf"/>
</dbReference>
<organism evidence="11 12">
    <name type="scientific">Roseibium hamelinense</name>
    <dbReference type="NCBI Taxonomy" id="150831"/>
    <lineage>
        <taxon>Bacteria</taxon>
        <taxon>Pseudomonadati</taxon>
        <taxon>Pseudomonadota</taxon>
        <taxon>Alphaproteobacteria</taxon>
        <taxon>Hyphomicrobiales</taxon>
        <taxon>Stappiaceae</taxon>
        <taxon>Roseibium</taxon>
    </lineage>
</organism>
<dbReference type="GO" id="GO:0009851">
    <property type="term" value="P:auxin biosynthetic process"/>
    <property type="evidence" value="ECO:0007669"/>
    <property type="project" value="UniProtKB-KW"/>
</dbReference>
<evidence type="ECO:0000256" key="6">
    <source>
        <dbReference type="ARBA" id="ARBA00023002"/>
    </source>
</evidence>
<dbReference type="InterPro" id="IPR001613">
    <property type="entry name" value="Flavin_amine_oxidase"/>
</dbReference>
<protein>
    <recommendedName>
        <fullName evidence="5">Tryptophan 2-monooxygenase</fullName>
        <ecNumber evidence="4">1.13.12.3</ecNumber>
    </recommendedName>
</protein>
<feature type="binding site" evidence="9">
    <location>
        <begin position="74"/>
        <end position="75"/>
    </location>
    <ligand>
        <name>FAD</name>
        <dbReference type="ChEBI" id="CHEBI:57692"/>
    </ligand>
</feature>
<dbReference type="InterPro" id="IPR006311">
    <property type="entry name" value="TAT_signal"/>
</dbReference>
<dbReference type="OrthoDB" id="9790035at2"/>
<comment type="similarity">
    <text evidence="3">Belongs to the tryptophan 2-monooxygenase family.</text>
</comment>
<dbReference type="InterPro" id="IPR002937">
    <property type="entry name" value="Amino_oxidase"/>
</dbReference>
<dbReference type="SUPFAM" id="SSF51905">
    <property type="entry name" value="FAD/NAD(P)-binding domain"/>
    <property type="match status" value="1"/>
</dbReference>
<evidence type="ECO:0000256" key="7">
    <source>
        <dbReference type="ARBA" id="ARBA00023070"/>
    </source>
</evidence>
<comment type="pathway">
    <text evidence="2">Plant hormone metabolism; auxin biosynthesis.</text>
</comment>
<comment type="catalytic activity">
    <reaction evidence="8">
        <text>L-tryptophan + O2 = indole-3-acetamide + CO2 + H2O</text>
        <dbReference type="Rhea" id="RHEA:16165"/>
        <dbReference type="ChEBI" id="CHEBI:15377"/>
        <dbReference type="ChEBI" id="CHEBI:15379"/>
        <dbReference type="ChEBI" id="CHEBI:16031"/>
        <dbReference type="ChEBI" id="CHEBI:16526"/>
        <dbReference type="ChEBI" id="CHEBI:57912"/>
        <dbReference type="EC" id="1.13.12.3"/>
    </reaction>
</comment>
<comment type="caution">
    <text evidence="11">The sequence shown here is derived from an EMBL/GenBank/DDBJ whole genome shotgun (WGS) entry which is preliminary data.</text>
</comment>
<dbReference type="Proteomes" id="UP000320593">
    <property type="component" value="Unassembled WGS sequence"/>
</dbReference>
<evidence type="ECO:0000256" key="5">
    <source>
        <dbReference type="ARBA" id="ARBA00017871"/>
    </source>
</evidence>
<dbReference type="PANTHER" id="PTHR10742:SF410">
    <property type="entry name" value="LYSINE-SPECIFIC HISTONE DEMETHYLASE 2"/>
    <property type="match status" value="1"/>
</dbReference>
<dbReference type="GO" id="GO:0050361">
    <property type="term" value="F:tryptophan 2-monooxygenase activity"/>
    <property type="evidence" value="ECO:0007669"/>
    <property type="project" value="UniProtKB-EC"/>
</dbReference>
<evidence type="ECO:0000256" key="2">
    <source>
        <dbReference type="ARBA" id="ARBA00004814"/>
    </source>
</evidence>
<keyword evidence="7" id="KW-0073">Auxin biosynthesis</keyword>
<evidence type="ECO:0000256" key="9">
    <source>
        <dbReference type="PIRSR" id="PIRSR601613-1"/>
    </source>
</evidence>
<sequence>MMKDTRRASLQSRLTRRKLLKAGAATALTLPFIEGRRALAQNDDFDVIVIGAGISGLAAARRLKELGYSVVVLEAASDVGGRIRTDWSLGAPFEVGAGWIHGPDGNPVSGLAADIGAPTLVTPDESYQVFAKDGEAVPASVIEAKYLDLERLYTRIDNTFDNDQPLVEAIRRVSKGSLEDPVLRWMMSAYTEFSTGGPTEKLSAYYFDEDDEYDGADVILTDGYDQIVKSLAEGLDIRFGAAVERIEYEEGDGAAVYTSDGPFESYFVICTVPLGVLKKGAIVFDPPLPGAHQKSIETIGFGSVTKLALKFDQAFWPEDVQYFGYMSEPKGRWNYFLNYRTFSPENILLGVSVGDYPFVAEKMSDPEMVADCMSALRVMFGDGIPEPNDRLATRWSEDPHTFGAYSYSAAGNTPADFDRFAEPVANTVLFAGEHTTFDFHGTTHGAYLTGLAAANLIEDELAE</sequence>
<comment type="cofactor">
    <cofactor evidence="1">
        <name>FAD</name>
        <dbReference type="ChEBI" id="CHEBI:57692"/>
    </cofactor>
</comment>
<dbReference type="RefSeq" id="WP_145343741.1">
    <property type="nucleotide sequence ID" value="NZ_SMLY01000082.1"/>
</dbReference>
<accession>A0A562T261</accession>
<gene>
    <name evidence="11" type="ORF">JM93_02529</name>
</gene>
<dbReference type="PRINTS" id="PR00757">
    <property type="entry name" value="AMINEOXDASEF"/>
</dbReference>
<dbReference type="Gene3D" id="3.90.660.10">
    <property type="match status" value="1"/>
</dbReference>
<evidence type="ECO:0000256" key="3">
    <source>
        <dbReference type="ARBA" id="ARBA00005833"/>
    </source>
</evidence>
<evidence type="ECO:0000313" key="12">
    <source>
        <dbReference type="Proteomes" id="UP000320593"/>
    </source>
</evidence>
<dbReference type="Gene3D" id="3.50.50.60">
    <property type="entry name" value="FAD/NAD(P)-binding domain"/>
    <property type="match status" value="1"/>
</dbReference>